<dbReference type="Proteomes" id="UP000663846">
    <property type="component" value="Unassembled WGS sequence"/>
</dbReference>
<feature type="region of interest" description="Disordered" evidence="1">
    <location>
        <begin position="30"/>
        <end position="49"/>
    </location>
</feature>
<evidence type="ECO:0000313" key="3">
    <source>
        <dbReference type="EMBL" id="CAE6384315.1"/>
    </source>
</evidence>
<evidence type="ECO:0000256" key="1">
    <source>
        <dbReference type="SAM" id="MobiDB-lite"/>
    </source>
</evidence>
<dbReference type="InterPro" id="IPR056279">
    <property type="entry name" value="Aip3p_Bud6_N"/>
</dbReference>
<evidence type="ECO:0000313" key="4">
    <source>
        <dbReference type="Proteomes" id="UP000663846"/>
    </source>
</evidence>
<feature type="domain" description="Aip3p/Bud6 N-terminal" evidence="2">
    <location>
        <begin position="132"/>
        <end position="226"/>
    </location>
</feature>
<sequence>MSLSSTTTTMGSVLTFLRTIAIATLYPGSNSADASGAKDTHAPGSNIRQSKIVAHTRIVHLHTETPNKLARTQTQSAVPRDELSPQQVLRLVIPPHPYLLAQTGPSRTSQSTETRSKPTRPPVPLIVKTSLFQFIASARNFQKSLLQWFQRKTSEFEVIQVLNDMEHVFRLMLEVFRGQGVDLSELNSSIDELWETLGVMRAKSNHKKSLLSTVNTIMTKTLVVLTMKCVEIKVVHNRKYASVVKHEVRASGTKS</sequence>
<protein>
    <recommendedName>
        <fullName evidence="2">Aip3p/Bud6 N-terminal domain-containing protein</fullName>
    </recommendedName>
</protein>
<dbReference type="Pfam" id="PF23153">
    <property type="entry name" value="Aip3p_Bud6_N"/>
    <property type="match status" value="1"/>
</dbReference>
<dbReference type="AlphaFoldDB" id="A0A8H2WLT8"/>
<evidence type="ECO:0000259" key="2">
    <source>
        <dbReference type="Pfam" id="PF23153"/>
    </source>
</evidence>
<feature type="region of interest" description="Disordered" evidence="1">
    <location>
        <begin position="100"/>
        <end position="122"/>
    </location>
</feature>
<proteinExistence type="predicted"/>
<gene>
    <name evidence="3" type="ORF">RDB_LOCUS37203</name>
</gene>
<organism evidence="3 4">
    <name type="scientific">Rhizoctonia solani</name>
    <dbReference type="NCBI Taxonomy" id="456999"/>
    <lineage>
        <taxon>Eukaryota</taxon>
        <taxon>Fungi</taxon>
        <taxon>Dikarya</taxon>
        <taxon>Basidiomycota</taxon>
        <taxon>Agaricomycotina</taxon>
        <taxon>Agaricomycetes</taxon>
        <taxon>Cantharellales</taxon>
        <taxon>Ceratobasidiaceae</taxon>
        <taxon>Rhizoctonia</taxon>
    </lineage>
</organism>
<feature type="compositionally biased region" description="Polar residues" evidence="1">
    <location>
        <begin position="103"/>
        <end position="113"/>
    </location>
</feature>
<accession>A0A8H2WLT8</accession>
<name>A0A8H2WLT8_9AGAM</name>
<comment type="caution">
    <text evidence="3">The sequence shown here is derived from an EMBL/GenBank/DDBJ whole genome shotgun (WGS) entry which is preliminary data.</text>
</comment>
<reference evidence="3" key="1">
    <citation type="submission" date="2021-01" db="EMBL/GenBank/DDBJ databases">
        <authorList>
            <person name="Kaushik A."/>
        </authorList>
    </citation>
    <scope>NUCLEOTIDE SEQUENCE</scope>
    <source>
        <strain evidence="3">AG1-1C</strain>
    </source>
</reference>
<dbReference type="EMBL" id="CAJMWS010000234">
    <property type="protein sequence ID" value="CAE6384315.1"/>
    <property type="molecule type" value="Genomic_DNA"/>
</dbReference>